<dbReference type="AlphaFoldDB" id="A0A0X1KPE9"/>
<gene>
    <name evidence="5" type="primary">truB</name>
    <name evidence="8" type="ORF">AJ81_01940</name>
</gene>
<keyword evidence="4 5" id="KW-0413">Isomerase</keyword>
<dbReference type="SUPFAM" id="SSF55120">
    <property type="entry name" value="Pseudouridine synthase"/>
    <property type="match status" value="1"/>
</dbReference>
<dbReference type="InterPro" id="IPR032819">
    <property type="entry name" value="TruB_C"/>
</dbReference>
<reference evidence="8 9" key="1">
    <citation type="submission" date="2014-01" db="EMBL/GenBank/DDBJ databases">
        <title>Genome sequencing of Thermotog hypogea.</title>
        <authorList>
            <person name="Zhang X."/>
            <person name="Alvare G."/>
            <person name="Fristensky B."/>
            <person name="Chen L."/>
            <person name="Suen T."/>
            <person name="Chen Q."/>
            <person name="Ma K."/>
        </authorList>
    </citation>
    <scope>NUCLEOTIDE SEQUENCE [LARGE SCALE GENOMIC DNA]</scope>
    <source>
        <strain evidence="8 9">DSM 11164</strain>
    </source>
</reference>
<comment type="catalytic activity">
    <reaction evidence="1 5">
        <text>uridine(55) in tRNA = pseudouridine(55) in tRNA</text>
        <dbReference type="Rhea" id="RHEA:42532"/>
        <dbReference type="Rhea" id="RHEA-COMP:10101"/>
        <dbReference type="Rhea" id="RHEA-COMP:10102"/>
        <dbReference type="ChEBI" id="CHEBI:65314"/>
        <dbReference type="ChEBI" id="CHEBI:65315"/>
        <dbReference type="EC" id="5.4.99.25"/>
    </reaction>
</comment>
<dbReference type="KEGG" id="phy:AJ81_01940"/>
<dbReference type="OrthoDB" id="9802309at2"/>
<comment type="similarity">
    <text evidence="2 5">Belongs to the pseudouridine synthase TruB family. Type 1 subfamily.</text>
</comment>
<organism evidence="8 9">
    <name type="scientific">Pseudothermotoga hypogea DSM 11164 = NBRC 106472</name>
    <dbReference type="NCBI Taxonomy" id="1123384"/>
    <lineage>
        <taxon>Bacteria</taxon>
        <taxon>Thermotogati</taxon>
        <taxon>Thermotogota</taxon>
        <taxon>Thermotogae</taxon>
        <taxon>Thermotogales</taxon>
        <taxon>Thermotogaceae</taxon>
        <taxon>Pseudothermotoga</taxon>
    </lineage>
</organism>
<feature type="active site" description="Nucleophile" evidence="5">
    <location>
        <position position="38"/>
    </location>
</feature>
<dbReference type="PaxDb" id="1123384-AJ81_01940"/>
<dbReference type="InterPro" id="IPR036974">
    <property type="entry name" value="PUA_sf"/>
</dbReference>
<dbReference type="STRING" id="1123384.AJ81_01940"/>
<keyword evidence="3 5" id="KW-0819">tRNA processing</keyword>
<feature type="domain" description="tRNA pseudouridylate synthase B C-terminal" evidence="7">
    <location>
        <begin position="171"/>
        <end position="211"/>
    </location>
</feature>
<evidence type="ECO:0000256" key="1">
    <source>
        <dbReference type="ARBA" id="ARBA00000385"/>
    </source>
</evidence>
<dbReference type="PANTHER" id="PTHR13767:SF2">
    <property type="entry name" value="PSEUDOURIDYLATE SYNTHASE TRUB1"/>
    <property type="match status" value="1"/>
</dbReference>
<evidence type="ECO:0000259" key="6">
    <source>
        <dbReference type="Pfam" id="PF01509"/>
    </source>
</evidence>
<proteinExistence type="inferred from homology"/>
<dbReference type="Gene3D" id="2.30.130.10">
    <property type="entry name" value="PUA domain"/>
    <property type="match status" value="1"/>
</dbReference>
<sequence>MSGILLVDKPKGPTSHDVVDEVRKKLNQRRVGHAGTLDPFATGLLIVGVGNATRLLEYLMNHNKVYRVKMKLGLITDTFDITGKIEEERPCNATREEIIETIKSFVGSYVQVPPAYSAKKYKGERLYELARQGRIVRLPPRQVTIHRIEDIEIEDLFVSFTVETSPGTYVRSLCMDIGYKLGCGATAVELRRLSVGPFKVEDAVDVYNLSAEEITKKIIPISKVLHFPKVWINNEAKERVLNGMKIHVKDILYHEQFEKDSIVQVFNEEELLCLARAERRSTFLRTLLQQERNEAVLKPFKVFRES</sequence>
<dbReference type="PROSITE" id="PS50890">
    <property type="entry name" value="PUA"/>
    <property type="match status" value="1"/>
</dbReference>
<dbReference type="InterPro" id="IPR015947">
    <property type="entry name" value="PUA-like_sf"/>
</dbReference>
<dbReference type="GO" id="GO:0160148">
    <property type="term" value="F:tRNA pseudouridine(55) synthase activity"/>
    <property type="evidence" value="ECO:0007669"/>
    <property type="project" value="UniProtKB-EC"/>
</dbReference>
<dbReference type="Gene3D" id="3.30.2350.10">
    <property type="entry name" value="Pseudouridine synthase"/>
    <property type="match status" value="1"/>
</dbReference>
<dbReference type="GO" id="GO:0031119">
    <property type="term" value="P:tRNA pseudouridine synthesis"/>
    <property type="evidence" value="ECO:0007669"/>
    <property type="project" value="UniProtKB-UniRule"/>
</dbReference>
<dbReference type="CDD" id="cd02573">
    <property type="entry name" value="PseudoU_synth_EcTruB"/>
    <property type="match status" value="1"/>
</dbReference>
<dbReference type="InterPro" id="IPR002501">
    <property type="entry name" value="PsdUridine_synth_N"/>
</dbReference>
<keyword evidence="9" id="KW-1185">Reference proteome</keyword>
<dbReference type="RefSeq" id="WP_031503586.1">
    <property type="nucleotide sequence ID" value="NC_022795.1"/>
</dbReference>
<dbReference type="PANTHER" id="PTHR13767">
    <property type="entry name" value="TRNA-PSEUDOURIDINE SYNTHASE"/>
    <property type="match status" value="1"/>
</dbReference>
<dbReference type="NCBIfam" id="TIGR00431">
    <property type="entry name" value="TruB"/>
    <property type="match status" value="1"/>
</dbReference>
<dbReference type="Pfam" id="PF01509">
    <property type="entry name" value="TruB_N"/>
    <property type="match status" value="1"/>
</dbReference>
<evidence type="ECO:0000256" key="5">
    <source>
        <dbReference type="HAMAP-Rule" id="MF_01080"/>
    </source>
</evidence>
<dbReference type="EC" id="5.4.99.25" evidence="5"/>
<name>A0A0X1KPE9_9THEM</name>
<dbReference type="CDD" id="cd21905">
    <property type="entry name" value="PUA_TruB_thermotogae"/>
    <property type="match status" value="1"/>
</dbReference>
<evidence type="ECO:0000313" key="9">
    <source>
        <dbReference type="Proteomes" id="UP000077469"/>
    </source>
</evidence>
<dbReference type="EMBL" id="CP007141">
    <property type="protein sequence ID" value="AJC73167.1"/>
    <property type="molecule type" value="Genomic_DNA"/>
</dbReference>
<dbReference type="GO" id="GO:1990481">
    <property type="term" value="P:mRNA pseudouridine synthesis"/>
    <property type="evidence" value="ECO:0007669"/>
    <property type="project" value="TreeGrafter"/>
</dbReference>
<dbReference type="InterPro" id="IPR020103">
    <property type="entry name" value="PsdUridine_synth_cat_dom_sf"/>
</dbReference>
<protein>
    <recommendedName>
        <fullName evidence="5">tRNA pseudouridine synthase B</fullName>
        <ecNumber evidence="5">5.4.99.25</ecNumber>
    </recommendedName>
    <alternativeName>
        <fullName evidence="5">tRNA pseudouridine(55) synthase</fullName>
        <shortName evidence="5">Psi55 synthase</shortName>
    </alternativeName>
    <alternativeName>
        <fullName evidence="5">tRNA pseudouridylate synthase</fullName>
    </alternativeName>
    <alternativeName>
        <fullName evidence="5">tRNA-uridine isomerase</fullName>
    </alternativeName>
</protein>
<dbReference type="GO" id="GO:0003723">
    <property type="term" value="F:RNA binding"/>
    <property type="evidence" value="ECO:0007669"/>
    <property type="project" value="InterPro"/>
</dbReference>
<evidence type="ECO:0000256" key="3">
    <source>
        <dbReference type="ARBA" id="ARBA00022694"/>
    </source>
</evidence>
<comment type="function">
    <text evidence="5">Responsible for synthesis of pseudouridine from uracil-55 in the psi GC loop of transfer RNAs.</text>
</comment>
<dbReference type="SUPFAM" id="SSF88697">
    <property type="entry name" value="PUA domain-like"/>
    <property type="match status" value="1"/>
</dbReference>
<evidence type="ECO:0000256" key="4">
    <source>
        <dbReference type="ARBA" id="ARBA00023235"/>
    </source>
</evidence>
<feature type="domain" description="Pseudouridine synthase II N-terminal" evidence="6">
    <location>
        <begin position="23"/>
        <end position="170"/>
    </location>
</feature>
<dbReference type="PATRIC" id="fig|1123384.7.peg.385"/>
<evidence type="ECO:0000259" key="7">
    <source>
        <dbReference type="Pfam" id="PF16198"/>
    </source>
</evidence>
<dbReference type="InterPro" id="IPR014780">
    <property type="entry name" value="tRNA_psdUridine_synth_TruB"/>
</dbReference>
<evidence type="ECO:0000313" key="8">
    <source>
        <dbReference type="EMBL" id="AJC73167.1"/>
    </source>
</evidence>
<dbReference type="Pfam" id="PF16198">
    <property type="entry name" value="TruB_C_2"/>
    <property type="match status" value="1"/>
</dbReference>
<accession>A0A0X1KPE9</accession>
<dbReference type="HAMAP" id="MF_01080">
    <property type="entry name" value="TruB_bact"/>
    <property type="match status" value="1"/>
</dbReference>
<evidence type="ECO:0000256" key="2">
    <source>
        <dbReference type="ARBA" id="ARBA00005642"/>
    </source>
</evidence>
<dbReference type="Proteomes" id="UP000077469">
    <property type="component" value="Chromosome"/>
</dbReference>